<proteinExistence type="predicted"/>
<sequence>MRPPRDLEDENAQYAEVVGRAGDTFDTDSPLTPLPDSPLPTLDDDHVPIVKTLTSLPIIQETNADVTPPEVSKLALGTLENRSKRTSREMETYSDSETGAEVDMVASVETDTDSWDAILPLPTWRAAKTRSWADLQQDVRRRRPREVFGSGGD</sequence>
<dbReference type="AlphaFoldDB" id="A0A8H3TSR2"/>
<feature type="region of interest" description="Disordered" evidence="1">
    <location>
        <begin position="130"/>
        <end position="153"/>
    </location>
</feature>
<feature type="region of interest" description="Disordered" evidence="1">
    <location>
        <begin position="1"/>
        <end position="45"/>
    </location>
</feature>
<name>A0A8H3TSR2_9TREE</name>
<accession>A0A8H3TSR2</accession>
<dbReference type="Proteomes" id="UP000620104">
    <property type="component" value="Unassembled WGS sequence"/>
</dbReference>
<comment type="caution">
    <text evidence="2">The sequence shown here is derived from an EMBL/GenBank/DDBJ whole genome shotgun (WGS) entry which is preliminary data.</text>
</comment>
<evidence type="ECO:0000313" key="3">
    <source>
        <dbReference type="Proteomes" id="UP000620104"/>
    </source>
</evidence>
<reference evidence="2" key="1">
    <citation type="submission" date="2020-07" db="EMBL/GenBank/DDBJ databases">
        <title>Draft Genome Sequence of a Deep-Sea Yeast, Naganishia (Cryptococcus) liquefaciens strain N6.</title>
        <authorList>
            <person name="Han Y.W."/>
            <person name="Kajitani R."/>
            <person name="Morimoto H."/>
            <person name="Parhat M."/>
            <person name="Tsubouchi H."/>
            <person name="Bakenova O."/>
            <person name="Ogata M."/>
            <person name="Argunhan B."/>
            <person name="Aoki R."/>
            <person name="Kajiwara S."/>
            <person name="Itoh T."/>
            <person name="Iwasaki H."/>
        </authorList>
    </citation>
    <scope>NUCLEOTIDE SEQUENCE</scope>
    <source>
        <strain evidence="2">N6</strain>
    </source>
</reference>
<gene>
    <name evidence="2" type="ORF">NliqN6_2884</name>
</gene>
<organism evidence="2 3">
    <name type="scientific">Naganishia liquefaciens</name>
    <dbReference type="NCBI Taxonomy" id="104408"/>
    <lineage>
        <taxon>Eukaryota</taxon>
        <taxon>Fungi</taxon>
        <taxon>Dikarya</taxon>
        <taxon>Basidiomycota</taxon>
        <taxon>Agaricomycotina</taxon>
        <taxon>Tremellomycetes</taxon>
        <taxon>Filobasidiales</taxon>
        <taxon>Filobasidiaceae</taxon>
        <taxon>Naganishia</taxon>
    </lineage>
</organism>
<protein>
    <submittedName>
        <fullName evidence="2">Uncharacterized protein</fullName>
    </submittedName>
</protein>
<feature type="compositionally biased region" description="Basic and acidic residues" evidence="1">
    <location>
        <begin position="81"/>
        <end position="91"/>
    </location>
</feature>
<feature type="region of interest" description="Disordered" evidence="1">
    <location>
        <begin position="77"/>
        <end position="99"/>
    </location>
</feature>
<evidence type="ECO:0000313" key="2">
    <source>
        <dbReference type="EMBL" id="GHJ86482.1"/>
    </source>
</evidence>
<dbReference type="EMBL" id="BLZA01000018">
    <property type="protein sequence ID" value="GHJ86482.1"/>
    <property type="molecule type" value="Genomic_DNA"/>
</dbReference>
<evidence type="ECO:0000256" key="1">
    <source>
        <dbReference type="SAM" id="MobiDB-lite"/>
    </source>
</evidence>
<keyword evidence="3" id="KW-1185">Reference proteome</keyword>